<reference evidence="2 3" key="2">
    <citation type="submission" date="2018-11" db="EMBL/GenBank/DDBJ databases">
        <authorList>
            <consortium name="Pathogen Informatics"/>
        </authorList>
    </citation>
    <scope>NUCLEOTIDE SEQUENCE [LARGE SCALE GENOMIC DNA]</scope>
</reference>
<keyword evidence="3" id="KW-1185">Reference proteome</keyword>
<evidence type="ECO:0000313" key="4">
    <source>
        <dbReference type="WBParaSite" id="BPAG_0001311801-mRNA-1"/>
    </source>
</evidence>
<feature type="region of interest" description="Disordered" evidence="1">
    <location>
        <begin position="28"/>
        <end position="71"/>
    </location>
</feature>
<proteinExistence type="predicted"/>
<reference evidence="4" key="1">
    <citation type="submission" date="2017-02" db="UniProtKB">
        <authorList>
            <consortium name="WormBaseParasite"/>
        </authorList>
    </citation>
    <scope>IDENTIFICATION</scope>
</reference>
<accession>A0A0N4TW26</accession>
<dbReference type="AlphaFoldDB" id="A0A0N4TW26"/>
<name>A0A0N4TW26_BRUPA</name>
<organism evidence="4">
    <name type="scientific">Brugia pahangi</name>
    <name type="common">Filarial nematode worm</name>
    <dbReference type="NCBI Taxonomy" id="6280"/>
    <lineage>
        <taxon>Eukaryota</taxon>
        <taxon>Metazoa</taxon>
        <taxon>Ecdysozoa</taxon>
        <taxon>Nematoda</taxon>
        <taxon>Chromadorea</taxon>
        <taxon>Rhabditida</taxon>
        <taxon>Spirurina</taxon>
        <taxon>Spiruromorpha</taxon>
        <taxon>Filarioidea</taxon>
        <taxon>Onchocercidae</taxon>
        <taxon>Brugia</taxon>
    </lineage>
</organism>
<feature type="compositionally biased region" description="Polar residues" evidence="1">
    <location>
        <begin position="28"/>
        <end position="46"/>
    </location>
</feature>
<protein>
    <submittedName>
        <fullName evidence="4">Reverse transcriptase domain-containing protein</fullName>
    </submittedName>
</protein>
<dbReference type="Proteomes" id="UP000278627">
    <property type="component" value="Unassembled WGS sequence"/>
</dbReference>
<evidence type="ECO:0000313" key="2">
    <source>
        <dbReference type="EMBL" id="VDN94232.1"/>
    </source>
</evidence>
<dbReference type="WBParaSite" id="BPAG_0001311801-mRNA-1">
    <property type="protein sequence ID" value="BPAG_0001311801-mRNA-1"/>
    <property type="gene ID" value="BPAG_0001311801"/>
</dbReference>
<dbReference type="EMBL" id="UZAD01013346">
    <property type="protein sequence ID" value="VDN94232.1"/>
    <property type="molecule type" value="Genomic_DNA"/>
</dbReference>
<feature type="compositionally biased region" description="Basic residues" evidence="1">
    <location>
        <begin position="47"/>
        <end position="57"/>
    </location>
</feature>
<evidence type="ECO:0000256" key="1">
    <source>
        <dbReference type="SAM" id="MobiDB-lite"/>
    </source>
</evidence>
<gene>
    <name evidence="2" type="ORF">BPAG_LOCUS13046</name>
</gene>
<evidence type="ECO:0000313" key="3">
    <source>
        <dbReference type="Proteomes" id="UP000278627"/>
    </source>
</evidence>
<sequence length="89" mass="10149">MTDNERNLSTTEIRSYMDKIRGINQSVSTGDNITVPDTNINATGSTTKRRQYQRKRKEGTIEDPKVPTPPIMHTVVKSEYDEKEVYVSS</sequence>